<evidence type="ECO:0000313" key="1">
    <source>
        <dbReference type="EMBL" id="GLY80956.1"/>
    </source>
</evidence>
<proteinExistence type="predicted"/>
<reference evidence="1" key="1">
    <citation type="submission" date="2023-03" db="EMBL/GenBank/DDBJ databases">
        <title>Actinoallomurus iriomotensis NBRC 103681.</title>
        <authorList>
            <person name="Ichikawa N."/>
            <person name="Sato H."/>
            <person name="Tonouchi N."/>
        </authorList>
    </citation>
    <scope>NUCLEOTIDE SEQUENCE</scope>
    <source>
        <strain evidence="1">NBRC 103681</strain>
    </source>
</reference>
<evidence type="ECO:0000313" key="2">
    <source>
        <dbReference type="Proteomes" id="UP001165135"/>
    </source>
</evidence>
<dbReference type="RefSeq" id="WP_285634660.1">
    <property type="nucleotide sequence ID" value="NZ_BSTJ01000016.1"/>
</dbReference>
<evidence type="ECO:0008006" key="3">
    <source>
        <dbReference type="Google" id="ProtNLM"/>
    </source>
</evidence>
<dbReference type="EMBL" id="BSTJ01000016">
    <property type="protein sequence ID" value="GLY80956.1"/>
    <property type="molecule type" value="Genomic_DNA"/>
</dbReference>
<organism evidence="1 2">
    <name type="scientific">Actinoallomurus iriomotensis</name>
    <dbReference type="NCBI Taxonomy" id="478107"/>
    <lineage>
        <taxon>Bacteria</taxon>
        <taxon>Bacillati</taxon>
        <taxon>Actinomycetota</taxon>
        <taxon>Actinomycetes</taxon>
        <taxon>Streptosporangiales</taxon>
        <taxon>Thermomonosporaceae</taxon>
        <taxon>Actinoallomurus</taxon>
    </lineage>
</organism>
<dbReference type="AlphaFoldDB" id="A0A9W6RS77"/>
<comment type="caution">
    <text evidence="1">The sequence shown here is derived from an EMBL/GenBank/DDBJ whole genome shotgun (WGS) entry which is preliminary data.</text>
</comment>
<accession>A0A9W6RS77</accession>
<dbReference type="Proteomes" id="UP001165135">
    <property type="component" value="Unassembled WGS sequence"/>
</dbReference>
<gene>
    <name evidence="1" type="ORF">Airi01_092230</name>
</gene>
<sequence length="355" mass="38296">MRRILSIGLAVVLLAGVVIALLRGHGSSHRTTTVHGVIGSEKEAFFADPAVRKAFARDGLTVEVDSAGSRQIATSVDLSRYDFAFPSSAPAADRIQQQRHVTARYAPFASPMAIATFQPIADLLAGAGVAKRQGPVWTFDVSRYLGLVARHTRWDRLPHNTAYPVRRDVLVSTTDPRSSNSAAMYLAIASYVANGDAVVRGAAEERRVLPTLTGLFVDQGYTDNTTEGPFADYLSLGMGKAPLVCVYEAQFVDAAVRNLLKAGMVLMYPTPTVQSRHTLIPFDDGGDRVGRLLTSDPELQRLAALHGFRTADPARFAAVTADHHVPVRTDLIDVVDTPSYDTLEHLLAGVAKAYG</sequence>
<protein>
    <recommendedName>
        <fullName evidence="3">Extracellular solute-binding protein</fullName>
    </recommendedName>
</protein>
<name>A0A9W6RS77_9ACTN</name>